<evidence type="ECO:0000256" key="1">
    <source>
        <dbReference type="SAM" id="Coils"/>
    </source>
</evidence>
<feature type="coiled-coil region" evidence="1">
    <location>
        <begin position="164"/>
        <end position="191"/>
    </location>
</feature>
<accession>A0A133UHJ3</accession>
<dbReference type="Proteomes" id="UP000070284">
    <property type="component" value="Unassembled WGS sequence"/>
</dbReference>
<name>A0A133UHJ3_9EURY</name>
<keyword evidence="1" id="KW-0175">Coiled coil</keyword>
<proteinExistence type="predicted"/>
<comment type="caution">
    <text evidence="2">The sequence shown here is derived from an EMBL/GenBank/DDBJ whole genome shotgun (WGS) entry which is preliminary data.</text>
</comment>
<keyword evidence="3" id="KW-1185">Reference proteome</keyword>
<protein>
    <recommendedName>
        <fullName evidence="4">Cthe-2314-like HEPN domain-containing protein</fullName>
    </recommendedName>
</protein>
<sequence length="264" mass="31583">MNVRNQIKMMKNFPEDTHDRIERLFSERILKNFPTYSDFWEKFVGWRDKKRLLPYELEFPSTMTEEDMEEIRGIYNQICLTHYTCFHQCAGAHYQLERAKNLEETRTTENDDEAHFQFWEHYDNFYQHIGNGRNGMRKLWNLIAEFSAKDSPSKIEDYLFSIGEKKKAQKIQKLEDRAITLRNNLVHYSRTWHLLISGSYYIPLPIKEDPAFKDIKDPDEIKLVTSEMHDDLEKLEEILNDIVPIIGKELNKCLNNKGVKILRE</sequence>
<evidence type="ECO:0000313" key="2">
    <source>
        <dbReference type="EMBL" id="KXA93590.1"/>
    </source>
</evidence>
<dbReference type="EMBL" id="LHXO01000105">
    <property type="protein sequence ID" value="KXA93590.1"/>
    <property type="molecule type" value="Genomic_DNA"/>
</dbReference>
<evidence type="ECO:0000313" key="3">
    <source>
        <dbReference type="Proteomes" id="UP000070284"/>
    </source>
</evidence>
<dbReference type="AlphaFoldDB" id="A0A133UHJ3"/>
<reference evidence="2 3" key="1">
    <citation type="journal article" date="2016" name="Sci. Rep.">
        <title>Metabolic traits of an uncultured archaeal lineage -MSBL1- from brine pools of the Red Sea.</title>
        <authorList>
            <person name="Mwirichia R."/>
            <person name="Alam I."/>
            <person name="Rashid M."/>
            <person name="Vinu M."/>
            <person name="Ba-Alawi W."/>
            <person name="Anthony Kamau A."/>
            <person name="Kamanda Ngugi D."/>
            <person name="Goker M."/>
            <person name="Klenk H.P."/>
            <person name="Bajic V."/>
            <person name="Stingl U."/>
        </authorList>
    </citation>
    <scope>NUCLEOTIDE SEQUENCE [LARGE SCALE GENOMIC DNA]</scope>
    <source>
        <strain evidence="2">SCGC-AAA259E19</strain>
    </source>
</reference>
<gene>
    <name evidence="2" type="ORF">AKJ65_06180</name>
</gene>
<organism evidence="2 3">
    <name type="scientific">candidate division MSBL1 archaeon SCGC-AAA259E19</name>
    <dbReference type="NCBI Taxonomy" id="1698264"/>
    <lineage>
        <taxon>Archaea</taxon>
        <taxon>Methanobacteriati</taxon>
        <taxon>Methanobacteriota</taxon>
        <taxon>candidate division MSBL1</taxon>
    </lineage>
</organism>
<evidence type="ECO:0008006" key="4">
    <source>
        <dbReference type="Google" id="ProtNLM"/>
    </source>
</evidence>